<feature type="chain" id="PRO_5042194915" description="Sialate O-acetylesterase domain-containing protein" evidence="4">
    <location>
        <begin position="20"/>
        <end position="506"/>
    </location>
</feature>
<dbReference type="Gene3D" id="3.30.60.10">
    <property type="entry name" value="Endochitinase-like"/>
    <property type="match status" value="1"/>
</dbReference>
<keyword evidence="7" id="KW-1185">Reference proteome</keyword>
<keyword evidence="4" id="KW-0732">Signal</keyword>
<dbReference type="GO" id="GO:0008061">
    <property type="term" value="F:chitin binding"/>
    <property type="evidence" value="ECO:0007669"/>
    <property type="project" value="UniProtKB-KW"/>
</dbReference>
<protein>
    <recommendedName>
        <fullName evidence="5">Sialate O-acetylesterase domain-containing protein</fullName>
    </recommendedName>
</protein>
<dbReference type="InterPro" id="IPR036514">
    <property type="entry name" value="SGNH_hydro_sf"/>
</dbReference>
<reference evidence="6" key="1">
    <citation type="submission" date="2020-05" db="EMBL/GenBank/DDBJ databases">
        <title>Phylogenomic resolution of chytrid fungi.</title>
        <authorList>
            <person name="Stajich J.E."/>
            <person name="Amses K."/>
            <person name="Simmons R."/>
            <person name="Seto K."/>
            <person name="Myers J."/>
            <person name="Bonds A."/>
            <person name="Quandt C.A."/>
            <person name="Barry K."/>
            <person name="Liu P."/>
            <person name="Grigoriev I."/>
            <person name="Longcore J.E."/>
            <person name="James T.Y."/>
        </authorList>
    </citation>
    <scope>NUCLEOTIDE SEQUENCE</scope>
    <source>
        <strain evidence="6">JEL0318</strain>
    </source>
</reference>
<dbReference type="InterPro" id="IPR036861">
    <property type="entry name" value="Endochitinase-like_sf"/>
</dbReference>
<feature type="region of interest" description="Disordered" evidence="3">
    <location>
        <begin position="398"/>
        <end position="448"/>
    </location>
</feature>
<sequence>MIPSKALLLLLPFLSPVQSQSVTLTPCSPITAANPSDLQTPSDIILAIGQSNTVGRGTPIGPEDIAYQHPNLLQLGRYNNVNGVPLGNCSLIPASDPLHHPDFTPKRDENGFVMRFANSYVREKALSGRKVIIMPGAMGGTGFSTFPFQWGLNKSLYNNTLQRTKALLELNASNRVIAILWLQGESDITFLNTTEYTTLVSQMIADLRSQIRKTRPSNPAVPFIAGEMVYKQERTVAGMAIQEGIRNLWKVIEFSGFVTNRADNGTYLYSPDGLHYGAEGLRILGGKYWSAYTQIVSGTWIAPPPVTTTIMTALPVPTGTPVFTRPAFPANTTYVGNNAKCGPSNSGAVCKDNLCCAYPLNTKDHYCGSTEKHCWADRCNQAFGSCWVNPSATTSSIPITTSTSKITSSPSTTHPTSTTSSKSSTTSAPSRTTTPTTHTFTRPTFPPGTTFVSTNAKCGPSNNGAVCRDNLCCAFPLNTADYYCGSTEKHCGRGRCEGRFGSCWVV</sequence>
<evidence type="ECO:0000259" key="5">
    <source>
        <dbReference type="Pfam" id="PF03629"/>
    </source>
</evidence>
<evidence type="ECO:0000256" key="3">
    <source>
        <dbReference type="SAM" id="MobiDB-lite"/>
    </source>
</evidence>
<keyword evidence="2" id="KW-0378">Hydrolase</keyword>
<dbReference type="EMBL" id="JADGJD010000333">
    <property type="protein sequence ID" value="KAJ3052023.1"/>
    <property type="molecule type" value="Genomic_DNA"/>
</dbReference>
<proteinExistence type="predicted"/>
<feature type="signal peptide" evidence="4">
    <location>
        <begin position="1"/>
        <end position="19"/>
    </location>
</feature>
<gene>
    <name evidence="6" type="ORF">HK097_006972</name>
</gene>
<dbReference type="CDD" id="cd00035">
    <property type="entry name" value="ChtBD1"/>
    <property type="match status" value="2"/>
</dbReference>
<feature type="domain" description="Sialate O-acetylesterase" evidence="5">
    <location>
        <begin position="42"/>
        <end position="293"/>
    </location>
</feature>
<dbReference type="Gene3D" id="3.40.50.1110">
    <property type="entry name" value="SGNH hydrolase"/>
    <property type="match status" value="1"/>
</dbReference>
<dbReference type="Proteomes" id="UP001212841">
    <property type="component" value="Unassembled WGS sequence"/>
</dbReference>
<evidence type="ECO:0000256" key="4">
    <source>
        <dbReference type="SAM" id="SignalP"/>
    </source>
</evidence>
<dbReference type="Pfam" id="PF03629">
    <property type="entry name" value="SASA"/>
    <property type="match status" value="1"/>
</dbReference>
<accession>A0AAD5SF97</accession>
<keyword evidence="1" id="KW-0147">Chitin-binding</keyword>
<dbReference type="SUPFAM" id="SSF52266">
    <property type="entry name" value="SGNH hydrolase"/>
    <property type="match status" value="1"/>
</dbReference>
<dbReference type="PANTHER" id="PTHR31988">
    <property type="entry name" value="ESTERASE, PUTATIVE (DUF303)-RELATED"/>
    <property type="match status" value="1"/>
</dbReference>
<dbReference type="InterPro" id="IPR005181">
    <property type="entry name" value="SASA"/>
</dbReference>
<evidence type="ECO:0000313" key="6">
    <source>
        <dbReference type="EMBL" id="KAJ3052023.1"/>
    </source>
</evidence>
<evidence type="ECO:0000256" key="2">
    <source>
        <dbReference type="ARBA" id="ARBA00022801"/>
    </source>
</evidence>
<dbReference type="InterPro" id="IPR052940">
    <property type="entry name" value="Carb_Esterase_6"/>
</dbReference>
<dbReference type="GO" id="GO:0016787">
    <property type="term" value="F:hydrolase activity"/>
    <property type="evidence" value="ECO:0007669"/>
    <property type="project" value="UniProtKB-KW"/>
</dbReference>
<comment type="caution">
    <text evidence="6">The sequence shown here is derived from an EMBL/GenBank/DDBJ whole genome shotgun (WGS) entry which is preliminary data.</text>
</comment>
<evidence type="ECO:0000313" key="7">
    <source>
        <dbReference type="Proteomes" id="UP001212841"/>
    </source>
</evidence>
<name>A0AAD5SF97_9FUNG</name>
<dbReference type="PANTHER" id="PTHR31988:SF19">
    <property type="entry name" value="9-O-ACETYL-N-ACETYLNEURAMINIC ACID DEACETYLASE-RELATED"/>
    <property type="match status" value="1"/>
</dbReference>
<dbReference type="AlphaFoldDB" id="A0AAD5SF97"/>
<organism evidence="6 7">
    <name type="scientific">Rhizophlyctis rosea</name>
    <dbReference type="NCBI Taxonomy" id="64517"/>
    <lineage>
        <taxon>Eukaryota</taxon>
        <taxon>Fungi</taxon>
        <taxon>Fungi incertae sedis</taxon>
        <taxon>Chytridiomycota</taxon>
        <taxon>Chytridiomycota incertae sedis</taxon>
        <taxon>Chytridiomycetes</taxon>
        <taxon>Rhizophlyctidales</taxon>
        <taxon>Rhizophlyctidaceae</taxon>
        <taxon>Rhizophlyctis</taxon>
    </lineage>
</organism>
<evidence type="ECO:0000256" key="1">
    <source>
        <dbReference type="ARBA" id="ARBA00022669"/>
    </source>
</evidence>